<dbReference type="InterPro" id="IPR005243">
    <property type="entry name" value="THIRX-like_proc"/>
</dbReference>
<comment type="caution">
    <text evidence="2">The sequence shown here is derived from an EMBL/GenBank/DDBJ whole genome shotgun (WGS) entry which is preliminary data.</text>
</comment>
<name>A0A2M8KGP9_9BACT</name>
<gene>
    <name evidence="2" type="ORF">COU83_00590</name>
</gene>
<evidence type="ECO:0000313" key="3">
    <source>
        <dbReference type="Proteomes" id="UP000231347"/>
    </source>
</evidence>
<sequence length="102" mass="10938">MKNNINQIQVLGSGCPTCKKLFELTKKAVQELGIKTEVEYITDIQKIVEMGVMSSPVLAINGKPVMTESISDIEKIKKIINDCGDDSGVAEKKSGCSCGGNC</sequence>
<dbReference type="Gene3D" id="3.40.30.10">
    <property type="entry name" value="Glutaredoxin"/>
    <property type="match status" value="1"/>
</dbReference>
<dbReference type="PANTHER" id="PTHR36450">
    <property type="entry name" value="THIOREDOXIN"/>
    <property type="match status" value="1"/>
</dbReference>
<dbReference type="InterPro" id="IPR012336">
    <property type="entry name" value="Thioredoxin-like_fold"/>
</dbReference>
<evidence type="ECO:0000259" key="1">
    <source>
        <dbReference type="Pfam" id="PF13192"/>
    </source>
</evidence>
<proteinExistence type="predicted"/>
<dbReference type="NCBIfam" id="TIGR00412">
    <property type="entry name" value="redox_disulf_2"/>
    <property type="match status" value="1"/>
</dbReference>
<evidence type="ECO:0000313" key="2">
    <source>
        <dbReference type="EMBL" id="PJE59067.1"/>
    </source>
</evidence>
<dbReference type="AlphaFoldDB" id="A0A2M8KGP9"/>
<dbReference type="InterPro" id="IPR036249">
    <property type="entry name" value="Thioredoxin-like_sf"/>
</dbReference>
<dbReference type="Proteomes" id="UP000231347">
    <property type="component" value="Unassembled WGS sequence"/>
</dbReference>
<feature type="domain" description="Thioredoxin-like fold" evidence="1">
    <location>
        <begin position="7"/>
        <end position="80"/>
    </location>
</feature>
<dbReference type="PANTHER" id="PTHR36450:SF1">
    <property type="entry name" value="THIOREDOXIN"/>
    <property type="match status" value="1"/>
</dbReference>
<reference evidence="3" key="1">
    <citation type="submission" date="2017-09" db="EMBL/GenBank/DDBJ databases">
        <title>Depth-based differentiation of microbial function through sediment-hosted aquifers and enrichment of novel symbionts in the deep terrestrial subsurface.</title>
        <authorList>
            <person name="Probst A.J."/>
            <person name="Ladd B."/>
            <person name="Jarett J.K."/>
            <person name="Geller-Mcgrath D.E."/>
            <person name="Sieber C.M.K."/>
            <person name="Emerson J.B."/>
            <person name="Anantharaman K."/>
            <person name="Thomas B.C."/>
            <person name="Malmstrom R."/>
            <person name="Stieglmeier M."/>
            <person name="Klingl A."/>
            <person name="Woyke T."/>
            <person name="Ryan C.M."/>
            <person name="Banfield J.F."/>
        </authorList>
    </citation>
    <scope>NUCLEOTIDE SEQUENCE [LARGE SCALE GENOMIC DNA]</scope>
</reference>
<dbReference type="EMBL" id="PFDY01000015">
    <property type="protein sequence ID" value="PJE59067.1"/>
    <property type="molecule type" value="Genomic_DNA"/>
</dbReference>
<dbReference type="SUPFAM" id="SSF52833">
    <property type="entry name" value="Thioredoxin-like"/>
    <property type="match status" value="1"/>
</dbReference>
<organism evidence="2 3">
    <name type="scientific">Candidatus Portnoybacteria bacterium CG10_big_fil_rev_8_21_14_0_10_40_22</name>
    <dbReference type="NCBI Taxonomy" id="1974814"/>
    <lineage>
        <taxon>Bacteria</taxon>
        <taxon>Candidatus Portnoyibacteriota</taxon>
    </lineage>
</organism>
<protein>
    <submittedName>
        <fullName evidence="2">Thioredoxin family protein</fullName>
    </submittedName>
</protein>
<dbReference type="Pfam" id="PF13192">
    <property type="entry name" value="Thioredoxin_3"/>
    <property type="match status" value="1"/>
</dbReference>
<dbReference type="PROSITE" id="PS51257">
    <property type="entry name" value="PROKAR_LIPOPROTEIN"/>
    <property type="match status" value="1"/>
</dbReference>
<accession>A0A2M8KGP9</accession>